<keyword evidence="13" id="KW-0464">Manganese</keyword>
<feature type="active site" description="Proton acceptor" evidence="10 12">
    <location>
        <position position="34"/>
    </location>
</feature>
<dbReference type="NCBIfam" id="NF004076">
    <property type="entry name" value="PRK05581.1-4"/>
    <property type="match status" value="1"/>
</dbReference>
<evidence type="ECO:0000256" key="14">
    <source>
        <dbReference type="PIRSR" id="PIRSR001461-3"/>
    </source>
</evidence>
<dbReference type="PIRSF" id="PIRSF001461">
    <property type="entry name" value="RPE"/>
    <property type="match status" value="1"/>
</dbReference>
<dbReference type="AlphaFoldDB" id="A0A9D1S3R5"/>
<reference evidence="15" key="2">
    <citation type="journal article" date="2021" name="PeerJ">
        <title>Extensive microbial diversity within the chicken gut microbiome revealed by metagenomics and culture.</title>
        <authorList>
            <person name="Gilroy R."/>
            <person name="Ravi A."/>
            <person name="Getino M."/>
            <person name="Pursley I."/>
            <person name="Horton D.L."/>
            <person name="Alikhan N.F."/>
            <person name="Baker D."/>
            <person name="Gharbi K."/>
            <person name="Hall N."/>
            <person name="Watson M."/>
            <person name="Adriaenssens E.M."/>
            <person name="Foster-Nyarko E."/>
            <person name="Jarju S."/>
            <person name="Secka A."/>
            <person name="Antonio M."/>
            <person name="Oren A."/>
            <person name="Chaudhuri R.R."/>
            <person name="La Ragione R."/>
            <person name="Hildebrand F."/>
            <person name="Pallen M.J."/>
        </authorList>
    </citation>
    <scope>NUCLEOTIDE SEQUENCE</scope>
    <source>
        <strain evidence="15">ChiSxjej2B14-8506</strain>
    </source>
</reference>
<dbReference type="GO" id="GO:0006098">
    <property type="term" value="P:pentose-phosphate shunt"/>
    <property type="evidence" value="ECO:0007669"/>
    <property type="project" value="UniProtKB-UniRule"/>
</dbReference>
<dbReference type="InterPro" id="IPR011060">
    <property type="entry name" value="RibuloseP-bd_barrel"/>
</dbReference>
<protein>
    <recommendedName>
        <fullName evidence="7 10">Ribulose-phosphate 3-epimerase</fullName>
        <ecNumber evidence="7 10">5.1.3.1</ecNumber>
    </recommendedName>
</protein>
<dbReference type="GO" id="GO:0005737">
    <property type="term" value="C:cytoplasm"/>
    <property type="evidence" value="ECO:0007669"/>
    <property type="project" value="UniProtKB-ARBA"/>
</dbReference>
<accession>A0A9D1S3R5</accession>
<reference evidence="15" key="1">
    <citation type="submission" date="2020-10" db="EMBL/GenBank/DDBJ databases">
        <authorList>
            <person name="Gilroy R."/>
        </authorList>
    </citation>
    <scope>NUCLEOTIDE SEQUENCE</scope>
    <source>
        <strain evidence="15">ChiSxjej2B14-8506</strain>
    </source>
</reference>
<dbReference type="EC" id="5.1.3.1" evidence="7 10"/>
<dbReference type="FunFam" id="3.20.20.70:FF:000004">
    <property type="entry name" value="Ribulose-phosphate 3-epimerase"/>
    <property type="match status" value="1"/>
</dbReference>
<dbReference type="EMBL" id="DVNK01000011">
    <property type="protein sequence ID" value="HIU45920.1"/>
    <property type="molecule type" value="Genomic_DNA"/>
</dbReference>
<dbReference type="SUPFAM" id="SSF51366">
    <property type="entry name" value="Ribulose-phoshate binding barrel"/>
    <property type="match status" value="1"/>
</dbReference>
<comment type="cofactor">
    <cofactor evidence="3">
        <name>Co(2+)</name>
        <dbReference type="ChEBI" id="CHEBI:48828"/>
    </cofactor>
</comment>
<feature type="binding site" evidence="10 13">
    <location>
        <position position="174"/>
    </location>
    <ligand>
        <name>a divalent metal cation</name>
        <dbReference type="ChEBI" id="CHEBI:60240"/>
    </ligand>
</feature>
<comment type="cofactor">
    <cofactor evidence="10 13">
        <name>a divalent metal cation</name>
        <dbReference type="ChEBI" id="CHEBI:60240"/>
    </cofactor>
    <text evidence="10 13">Binds 1 divalent metal cation per subunit.</text>
</comment>
<dbReference type="GO" id="GO:0004750">
    <property type="term" value="F:D-ribulose-phosphate 3-epimerase activity"/>
    <property type="evidence" value="ECO:0007669"/>
    <property type="project" value="UniProtKB-UniRule"/>
</dbReference>
<evidence type="ECO:0000256" key="5">
    <source>
        <dbReference type="ARBA" id="ARBA00001954"/>
    </source>
</evidence>
<dbReference type="CDD" id="cd00429">
    <property type="entry name" value="RPE"/>
    <property type="match status" value="1"/>
</dbReference>
<comment type="cofactor">
    <cofactor evidence="2">
        <name>Mn(2+)</name>
        <dbReference type="ChEBI" id="CHEBI:29035"/>
    </cofactor>
</comment>
<dbReference type="PROSITE" id="PS01085">
    <property type="entry name" value="RIBUL_P_3_EPIMER_1"/>
    <property type="match status" value="1"/>
</dbReference>
<organism evidence="15 16">
    <name type="scientific">Candidatus Fimadaptatus faecigallinarum</name>
    <dbReference type="NCBI Taxonomy" id="2840814"/>
    <lineage>
        <taxon>Bacteria</taxon>
        <taxon>Bacillati</taxon>
        <taxon>Bacillota</taxon>
        <taxon>Clostridia</taxon>
        <taxon>Eubacteriales</taxon>
        <taxon>Candidatus Fimadaptatus</taxon>
    </lineage>
</organism>
<evidence type="ECO:0000256" key="13">
    <source>
        <dbReference type="PIRSR" id="PIRSR001461-2"/>
    </source>
</evidence>
<evidence type="ECO:0000256" key="1">
    <source>
        <dbReference type="ARBA" id="ARBA00001782"/>
    </source>
</evidence>
<comment type="pathway">
    <text evidence="10">Carbohydrate degradation.</text>
</comment>
<comment type="cofactor">
    <cofactor evidence="5">
        <name>Fe(2+)</name>
        <dbReference type="ChEBI" id="CHEBI:29033"/>
    </cofactor>
</comment>
<dbReference type="Proteomes" id="UP000824123">
    <property type="component" value="Unassembled WGS sequence"/>
</dbReference>
<comment type="caution">
    <text evidence="15">The sequence shown here is derived from an EMBL/GenBank/DDBJ whole genome shotgun (WGS) entry which is preliminary data.</text>
</comment>
<dbReference type="NCBIfam" id="TIGR01163">
    <property type="entry name" value="rpe"/>
    <property type="match status" value="1"/>
</dbReference>
<comment type="similarity">
    <text evidence="6 10 11">Belongs to the ribulose-phosphate 3-epimerase family.</text>
</comment>
<feature type="binding site" evidence="10 14">
    <location>
        <begin position="140"/>
        <end position="143"/>
    </location>
    <ligand>
        <name>substrate</name>
    </ligand>
</feature>
<evidence type="ECO:0000256" key="9">
    <source>
        <dbReference type="ARBA" id="ARBA00023235"/>
    </source>
</evidence>
<feature type="binding site" evidence="10 13">
    <location>
        <position position="34"/>
    </location>
    <ligand>
        <name>a divalent metal cation</name>
        <dbReference type="ChEBI" id="CHEBI:60240"/>
    </ligand>
</feature>
<evidence type="ECO:0000256" key="2">
    <source>
        <dbReference type="ARBA" id="ARBA00001936"/>
    </source>
</evidence>
<keyword evidence="8 10" id="KW-0479">Metal-binding</keyword>
<feature type="binding site" evidence="10 14">
    <location>
        <begin position="196"/>
        <end position="197"/>
    </location>
    <ligand>
        <name>substrate</name>
    </ligand>
</feature>
<evidence type="ECO:0000256" key="3">
    <source>
        <dbReference type="ARBA" id="ARBA00001941"/>
    </source>
</evidence>
<comment type="function">
    <text evidence="10">Catalyzes the reversible epimerization of D-ribulose 5-phosphate to D-xylulose 5-phosphate.</text>
</comment>
<dbReference type="GO" id="GO:0046872">
    <property type="term" value="F:metal ion binding"/>
    <property type="evidence" value="ECO:0007669"/>
    <property type="project" value="UniProtKB-UniRule"/>
</dbReference>
<keyword evidence="13" id="KW-0170">Cobalt</keyword>
<dbReference type="InterPro" id="IPR013785">
    <property type="entry name" value="Aldolase_TIM"/>
</dbReference>
<gene>
    <name evidence="10" type="primary">rpe</name>
    <name evidence="15" type="ORF">IAC59_01510</name>
</gene>
<evidence type="ECO:0000256" key="12">
    <source>
        <dbReference type="PIRSR" id="PIRSR001461-1"/>
    </source>
</evidence>
<evidence type="ECO:0000256" key="11">
    <source>
        <dbReference type="PIRNR" id="PIRNR001461"/>
    </source>
</evidence>
<evidence type="ECO:0000256" key="6">
    <source>
        <dbReference type="ARBA" id="ARBA00009541"/>
    </source>
</evidence>
<evidence type="ECO:0000313" key="16">
    <source>
        <dbReference type="Proteomes" id="UP000824123"/>
    </source>
</evidence>
<feature type="binding site" evidence="14">
    <location>
        <position position="176"/>
    </location>
    <ligand>
        <name>substrate</name>
    </ligand>
</feature>
<evidence type="ECO:0000256" key="4">
    <source>
        <dbReference type="ARBA" id="ARBA00001947"/>
    </source>
</evidence>
<evidence type="ECO:0000313" key="15">
    <source>
        <dbReference type="EMBL" id="HIU45920.1"/>
    </source>
</evidence>
<dbReference type="GO" id="GO:0019323">
    <property type="term" value="P:pentose catabolic process"/>
    <property type="evidence" value="ECO:0007669"/>
    <property type="project" value="UniProtKB-UniRule"/>
</dbReference>
<name>A0A9D1S3R5_9FIRM</name>
<feature type="binding site" evidence="10 14">
    <location>
        <position position="7"/>
    </location>
    <ligand>
        <name>substrate</name>
    </ligand>
</feature>
<feature type="binding site" evidence="10">
    <location>
        <begin position="174"/>
        <end position="176"/>
    </location>
    <ligand>
        <name>substrate</name>
    </ligand>
</feature>
<comment type="catalytic activity">
    <reaction evidence="1 10 11">
        <text>D-ribulose 5-phosphate = D-xylulose 5-phosphate</text>
        <dbReference type="Rhea" id="RHEA:13677"/>
        <dbReference type="ChEBI" id="CHEBI:57737"/>
        <dbReference type="ChEBI" id="CHEBI:58121"/>
        <dbReference type="EC" id="5.1.3.1"/>
    </reaction>
</comment>
<keyword evidence="13" id="KW-0862">Zinc</keyword>
<evidence type="ECO:0000256" key="7">
    <source>
        <dbReference type="ARBA" id="ARBA00013188"/>
    </source>
</evidence>
<dbReference type="InterPro" id="IPR000056">
    <property type="entry name" value="Ribul_P_3_epim-like"/>
</dbReference>
<evidence type="ECO:0000256" key="8">
    <source>
        <dbReference type="ARBA" id="ARBA00022723"/>
    </source>
</evidence>
<keyword evidence="10 11" id="KW-0119">Carbohydrate metabolism</keyword>
<feature type="binding site" evidence="10 14">
    <location>
        <position position="64"/>
    </location>
    <ligand>
        <name>substrate</name>
    </ligand>
</feature>
<dbReference type="PANTHER" id="PTHR11749">
    <property type="entry name" value="RIBULOSE-5-PHOSPHATE-3-EPIMERASE"/>
    <property type="match status" value="1"/>
</dbReference>
<proteinExistence type="inferred from homology"/>
<dbReference type="HAMAP" id="MF_02227">
    <property type="entry name" value="RPE"/>
    <property type="match status" value="1"/>
</dbReference>
<keyword evidence="9 10" id="KW-0413">Isomerase</keyword>
<dbReference type="Gene3D" id="3.20.20.70">
    <property type="entry name" value="Aldolase class I"/>
    <property type="match status" value="1"/>
</dbReference>
<feature type="binding site" evidence="10 13">
    <location>
        <position position="32"/>
    </location>
    <ligand>
        <name>a divalent metal cation</name>
        <dbReference type="ChEBI" id="CHEBI:60240"/>
    </ligand>
</feature>
<feature type="active site" description="Proton donor" evidence="10 12">
    <location>
        <position position="174"/>
    </location>
</feature>
<sequence>MIRVSASVLTVNWLDAGASIRRVLDAGADWLHFDVMDGMFVPNISFGPSVLGALKPLGAYMDVHLMIEQPERYIEQFAEAGADGITVHVESTRHLHRALQQIRALGKRPGVVLNPATPLDSLEYVLDDVELVLIMSVNPGFGGQKLIESSYRKVAQLKQMCINRGRKDMLIEVDGGVNAQTAPRLISSGANVLVAGSALFGAENPAAVVRALKMESLRQL</sequence>
<feature type="binding site" evidence="10 13">
    <location>
        <position position="64"/>
    </location>
    <ligand>
        <name>a divalent metal cation</name>
        <dbReference type="ChEBI" id="CHEBI:60240"/>
    </ligand>
</feature>
<comment type="cofactor">
    <cofactor evidence="4">
        <name>Zn(2+)</name>
        <dbReference type="ChEBI" id="CHEBI:29105"/>
    </cofactor>
</comment>
<evidence type="ECO:0000256" key="10">
    <source>
        <dbReference type="HAMAP-Rule" id="MF_02227"/>
    </source>
</evidence>
<dbReference type="Pfam" id="PF00834">
    <property type="entry name" value="Ribul_P_3_epim"/>
    <property type="match status" value="1"/>
</dbReference>
<dbReference type="InterPro" id="IPR026019">
    <property type="entry name" value="Ribul_P_3_epim"/>
</dbReference>